<dbReference type="InterPro" id="IPR025668">
    <property type="entry name" value="Tnp_DDE_dom"/>
</dbReference>
<name>C1B6E9_RHOOB</name>
<evidence type="ECO:0000259" key="1">
    <source>
        <dbReference type="Pfam" id="PF13701"/>
    </source>
</evidence>
<organism evidence="2 3">
    <name type="scientific">Rhodococcus opacus (strain B4)</name>
    <dbReference type="NCBI Taxonomy" id="632772"/>
    <lineage>
        <taxon>Bacteria</taxon>
        <taxon>Bacillati</taxon>
        <taxon>Actinomycetota</taxon>
        <taxon>Actinomycetes</taxon>
        <taxon>Mycobacteriales</taxon>
        <taxon>Nocardiaceae</taxon>
        <taxon>Rhodococcus</taxon>
    </lineage>
</organism>
<dbReference type="AlphaFoldDB" id="C1B6E9"/>
<feature type="domain" description="Transposase DDE" evidence="1">
    <location>
        <begin position="1"/>
        <end position="151"/>
    </location>
</feature>
<dbReference type="Proteomes" id="UP000002212">
    <property type="component" value="Chromosome"/>
</dbReference>
<sequence length="154" mass="17480">MRLIIRKERPDPGAQLRFSGTDGLRLTAFATNSVRGQVHDLELRHRRCARCEDRIRVAKDTGLSNLPLHGFDQNRIWLAIVRLALDLTACTQMLGFTDHDARWEPKRLRLPVFPIAGRIATHARRTHLRLSKQAPWSNVIIDALSRLAALPAPV</sequence>
<dbReference type="PATRIC" id="fig|632772.20.peg.3141"/>
<accession>C1B6E9</accession>
<reference evidence="2 3" key="1">
    <citation type="submission" date="2009-03" db="EMBL/GenBank/DDBJ databases">
        <title>Comparison of the complete genome sequences of Rhodococcus erythropolis PR4 and Rhodococcus opacus B4.</title>
        <authorList>
            <person name="Takarada H."/>
            <person name="Sekine M."/>
            <person name="Hosoyama A."/>
            <person name="Yamada R."/>
            <person name="Fujisawa T."/>
            <person name="Omata S."/>
            <person name="Shimizu A."/>
            <person name="Tsukatani N."/>
            <person name="Tanikawa S."/>
            <person name="Fujita N."/>
            <person name="Harayama S."/>
        </authorList>
    </citation>
    <scope>NUCLEOTIDE SEQUENCE [LARGE SCALE GENOMIC DNA]</scope>
    <source>
        <strain evidence="2 3">B4</strain>
    </source>
</reference>
<dbReference type="Pfam" id="PF13701">
    <property type="entry name" value="DDE_Tnp_1_4"/>
    <property type="match status" value="1"/>
</dbReference>
<dbReference type="KEGG" id="rop:ROP_30050"/>
<protein>
    <recommendedName>
        <fullName evidence="1">Transposase DDE domain-containing protein</fullName>
    </recommendedName>
</protein>
<dbReference type="STRING" id="632772.ROP_30050"/>
<proteinExistence type="predicted"/>
<dbReference type="EMBL" id="AP011115">
    <property type="protein sequence ID" value="BAH51252.1"/>
    <property type="molecule type" value="Genomic_DNA"/>
</dbReference>
<gene>
    <name evidence="2" type="ordered locus">ROP_30050</name>
</gene>
<dbReference type="HOGENOM" id="CLU_110731_0_0_11"/>
<evidence type="ECO:0000313" key="2">
    <source>
        <dbReference type="EMBL" id="BAH51252.1"/>
    </source>
</evidence>
<evidence type="ECO:0000313" key="3">
    <source>
        <dbReference type="Proteomes" id="UP000002212"/>
    </source>
</evidence>